<name>A0A4Y2JMT3_ARAVE</name>
<sequence>MQALKKDAYRSKDPRIVPIRREKLDVSVIFLLPNYPVAPSAFRFEKEEIEKKEVLTQRPLLRLGRGTDNRQARPRFARSPKARGRSLDFRHDTGVFIVNARRGLIQGVTLLIGQVTL</sequence>
<evidence type="ECO:0000256" key="1">
    <source>
        <dbReference type="SAM" id="MobiDB-lite"/>
    </source>
</evidence>
<dbReference type="EMBL" id="BGPR01003689">
    <property type="protein sequence ID" value="GBM91267.1"/>
    <property type="molecule type" value="Genomic_DNA"/>
</dbReference>
<gene>
    <name evidence="2" type="ORF">AVEN_29857_1</name>
</gene>
<accession>A0A4Y2JMT3</accession>
<feature type="compositionally biased region" description="Basic residues" evidence="1">
    <location>
        <begin position="72"/>
        <end position="84"/>
    </location>
</feature>
<dbReference type="Proteomes" id="UP000499080">
    <property type="component" value="Unassembled WGS sequence"/>
</dbReference>
<proteinExistence type="predicted"/>
<evidence type="ECO:0000313" key="3">
    <source>
        <dbReference type="Proteomes" id="UP000499080"/>
    </source>
</evidence>
<reference evidence="2 3" key="1">
    <citation type="journal article" date="2019" name="Sci. Rep.">
        <title>Orb-weaving spider Araneus ventricosus genome elucidates the spidroin gene catalogue.</title>
        <authorList>
            <person name="Kono N."/>
            <person name="Nakamura H."/>
            <person name="Ohtoshi R."/>
            <person name="Moran D.A.P."/>
            <person name="Shinohara A."/>
            <person name="Yoshida Y."/>
            <person name="Fujiwara M."/>
            <person name="Mori M."/>
            <person name="Tomita M."/>
            <person name="Arakawa K."/>
        </authorList>
    </citation>
    <scope>NUCLEOTIDE SEQUENCE [LARGE SCALE GENOMIC DNA]</scope>
</reference>
<dbReference type="AlphaFoldDB" id="A0A4Y2JMT3"/>
<protein>
    <submittedName>
        <fullName evidence="2">Uncharacterized protein</fullName>
    </submittedName>
</protein>
<feature type="region of interest" description="Disordered" evidence="1">
    <location>
        <begin position="63"/>
        <end position="85"/>
    </location>
</feature>
<evidence type="ECO:0000313" key="2">
    <source>
        <dbReference type="EMBL" id="GBM91267.1"/>
    </source>
</evidence>
<dbReference type="OrthoDB" id="6420294at2759"/>
<comment type="caution">
    <text evidence="2">The sequence shown here is derived from an EMBL/GenBank/DDBJ whole genome shotgun (WGS) entry which is preliminary data.</text>
</comment>
<organism evidence="2 3">
    <name type="scientific">Araneus ventricosus</name>
    <name type="common">Orbweaver spider</name>
    <name type="synonym">Epeira ventricosa</name>
    <dbReference type="NCBI Taxonomy" id="182803"/>
    <lineage>
        <taxon>Eukaryota</taxon>
        <taxon>Metazoa</taxon>
        <taxon>Ecdysozoa</taxon>
        <taxon>Arthropoda</taxon>
        <taxon>Chelicerata</taxon>
        <taxon>Arachnida</taxon>
        <taxon>Araneae</taxon>
        <taxon>Araneomorphae</taxon>
        <taxon>Entelegynae</taxon>
        <taxon>Araneoidea</taxon>
        <taxon>Araneidae</taxon>
        <taxon>Araneus</taxon>
    </lineage>
</organism>
<keyword evidence="3" id="KW-1185">Reference proteome</keyword>